<dbReference type="SUPFAM" id="SSF58038">
    <property type="entry name" value="SNARE fusion complex"/>
    <property type="match status" value="1"/>
</dbReference>
<dbReference type="CDD" id="cd15862">
    <property type="entry name" value="SNARE_Vti1"/>
    <property type="match status" value="1"/>
</dbReference>
<protein>
    <recommendedName>
        <fullName evidence="11">t-SNARE coiled-coil homology domain-containing protein</fullName>
    </recommendedName>
</protein>
<dbReference type="GO" id="GO:0006906">
    <property type="term" value="P:vesicle fusion"/>
    <property type="evidence" value="ECO:0007669"/>
    <property type="project" value="TreeGrafter"/>
</dbReference>
<dbReference type="RefSeq" id="XP_002505694.1">
    <property type="nucleotide sequence ID" value="XM_002505648.1"/>
</dbReference>
<evidence type="ECO:0000256" key="6">
    <source>
        <dbReference type="ARBA" id="ARBA00023136"/>
    </source>
</evidence>
<feature type="compositionally biased region" description="Basic and acidic residues" evidence="7">
    <location>
        <begin position="14"/>
        <end position="33"/>
    </location>
</feature>
<dbReference type="STRING" id="296587.C1EG32"/>
<dbReference type="OrthoDB" id="430637at2759"/>
<feature type="region of interest" description="Disordered" evidence="7">
    <location>
        <begin position="182"/>
        <end position="202"/>
    </location>
</feature>
<dbReference type="Proteomes" id="UP000002009">
    <property type="component" value="Chromosome 13"/>
</dbReference>
<keyword evidence="3 8" id="KW-0812">Transmembrane</keyword>
<proteinExistence type="predicted"/>
<evidence type="ECO:0000256" key="2">
    <source>
        <dbReference type="ARBA" id="ARBA00022448"/>
    </source>
</evidence>
<dbReference type="GO" id="GO:0005484">
    <property type="term" value="F:SNAP receptor activity"/>
    <property type="evidence" value="ECO:0007669"/>
    <property type="project" value="TreeGrafter"/>
</dbReference>
<evidence type="ECO:0000313" key="10">
    <source>
        <dbReference type="Proteomes" id="UP000002009"/>
    </source>
</evidence>
<dbReference type="KEGG" id="mis:MICPUN_63493"/>
<dbReference type="PANTHER" id="PTHR21230">
    <property type="entry name" value="VESICLE TRANSPORT V-SNARE PROTEIN VTI1-RELATED"/>
    <property type="match status" value="1"/>
</dbReference>
<dbReference type="AlphaFoldDB" id="C1EG32"/>
<evidence type="ECO:0000256" key="4">
    <source>
        <dbReference type="ARBA" id="ARBA00022927"/>
    </source>
</evidence>
<name>C1EG32_MICCC</name>
<evidence type="ECO:0000256" key="5">
    <source>
        <dbReference type="ARBA" id="ARBA00022989"/>
    </source>
</evidence>
<dbReference type="GO" id="GO:0012507">
    <property type="term" value="C:ER to Golgi transport vesicle membrane"/>
    <property type="evidence" value="ECO:0007669"/>
    <property type="project" value="TreeGrafter"/>
</dbReference>
<feature type="transmembrane region" description="Helical" evidence="8">
    <location>
        <begin position="114"/>
        <end position="133"/>
    </location>
</feature>
<reference evidence="9 10" key="1">
    <citation type="journal article" date="2009" name="Science">
        <title>Green evolution and dynamic adaptations revealed by genomes of the marine picoeukaryotes Micromonas.</title>
        <authorList>
            <person name="Worden A.Z."/>
            <person name="Lee J.H."/>
            <person name="Mock T."/>
            <person name="Rouze P."/>
            <person name="Simmons M.P."/>
            <person name="Aerts A.L."/>
            <person name="Allen A.E."/>
            <person name="Cuvelier M.L."/>
            <person name="Derelle E."/>
            <person name="Everett M.V."/>
            <person name="Foulon E."/>
            <person name="Grimwood J."/>
            <person name="Gundlach H."/>
            <person name="Henrissat B."/>
            <person name="Napoli C."/>
            <person name="McDonald S.M."/>
            <person name="Parker M.S."/>
            <person name="Rombauts S."/>
            <person name="Salamov A."/>
            <person name="Von Dassow P."/>
            <person name="Badger J.H."/>
            <person name="Coutinho P.M."/>
            <person name="Demir E."/>
            <person name="Dubchak I."/>
            <person name="Gentemann C."/>
            <person name="Eikrem W."/>
            <person name="Gready J.E."/>
            <person name="John U."/>
            <person name="Lanier W."/>
            <person name="Lindquist E.A."/>
            <person name="Lucas S."/>
            <person name="Mayer K.F."/>
            <person name="Moreau H."/>
            <person name="Not F."/>
            <person name="Otillar R."/>
            <person name="Panaud O."/>
            <person name="Pangilinan J."/>
            <person name="Paulsen I."/>
            <person name="Piegu B."/>
            <person name="Poliakov A."/>
            <person name="Robbens S."/>
            <person name="Schmutz J."/>
            <person name="Toulza E."/>
            <person name="Wyss T."/>
            <person name="Zelensky A."/>
            <person name="Zhou K."/>
            <person name="Armbrust E.V."/>
            <person name="Bhattacharya D."/>
            <person name="Goodenough U.W."/>
            <person name="Van de Peer Y."/>
            <person name="Grigoriev I.V."/>
        </authorList>
    </citation>
    <scope>NUCLEOTIDE SEQUENCE [LARGE SCALE GENOMIC DNA]</scope>
    <source>
        <strain evidence="10">RCC299 / NOUM17</strain>
    </source>
</reference>
<evidence type="ECO:0000313" key="9">
    <source>
        <dbReference type="EMBL" id="ACO66952.1"/>
    </source>
</evidence>
<organism evidence="9 10">
    <name type="scientific">Micromonas commoda (strain RCC299 / NOUM17 / CCMP2709)</name>
    <name type="common">Picoplanktonic green alga</name>
    <dbReference type="NCBI Taxonomy" id="296587"/>
    <lineage>
        <taxon>Eukaryota</taxon>
        <taxon>Viridiplantae</taxon>
        <taxon>Chlorophyta</taxon>
        <taxon>Mamiellophyceae</taxon>
        <taxon>Mamiellales</taxon>
        <taxon>Mamiellaceae</taxon>
        <taxon>Micromonas</taxon>
    </lineage>
</organism>
<dbReference type="GO" id="GO:0031902">
    <property type="term" value="C:late endosome membrane"/>
    <property type="evidence" value="ECO:0007669"/>
    <property type="project" value="TreeGrafter"/>
</dbReference>
<evidence type="ECO:0000256" key="7">
    <source>
        <dbReference type="SAM" id="MobiDB-lite"/>
    </source>
</evidence>
<dbReference type="GO" id="GO:0005789">
    <property type="term" value="C:endoplasmic reticulum membrane"/>
    <property type="evidence" value="ECO:0007669"/>
    <property type="project" value="TreeGrafter"/>
</dbReference>
<gene>
    <name evidence="9" type="ORF">MICPUN_63493</name>
</gene>
<evidence type="ECO:0000256" key="3">
    <source>
        <dbReference type="ARBA" id="ARBA00022692"/>
    </source>
</evidence>
<sequence length="224" mass="25346">MSSKKSGESQPLLDESKLGARYGEKATDAEVAGKQRKALVKGVAKGEQNTQRLNSAHQMASSTADVGDQILKSLHDQREKIVSARVAAEGMEGDMDTSERKMRRMECEKCVQRWILWVIAGMFVIGLLFFLYWKMAIEPEKQRNCERDQDGRCVSYSHHGSHERYDADNDYRPKHWAALSSREEARMTTTTSTDGLRRAGYPRRAGRDEDLDARTHATYGSATR</sequence>
<dbReference type="EMBL" id="CP001331">
    <property type="protein sequence ID" value="ACO66952.1"/>
    <property type="molecule type" value="Genomic_DNA"/>
</dbReference>
<evidence type="ECO:0000256" key="1">
    <source>
        <dbReference type="ARBA" id="ARBA00004211"/>
    </source>
</evidence>
<keyword evidence="2" id="KW-0813">Transport</keyword>
<keyword evidence="5 8" id="KW-1133">Transmembrane helix</keyword>
<dbReference type="GO" id="GO:0015031">
    <property type="term" value="P:protein transport"/>
    <property type="evidence" value="ECO:0007669"/>
    <property type="project" value="UniProtKB-KW"/>
</dbReference>
<dbReference type="GO" id="GO:0031201">
    <property type="term" value="C:SNARE complex"/>
    <property type="evidence" value="ECO:0007669"/>
    <property type="project" value="TreeGrafter"/>
</dbReference>
<dbReference type="Gene3D" id="1.20.5.110">
    <property type="match status" value="1"/>
</dbReference>
<dbReference type="InParanoid" id="C1EG32"/>
<dbReference type="GO" id="GO:0000149">
    <property type="term" value="F:SNARE binding"/>
    <property type="evidence" value="ECO:0007669"/>
    <property type="project" value="TreeGrafter"/>
</dbReference>
<accession>C1EG32</accession>
<dbReference type="GO" id="GO:0005794">
    <property type="term" value="C:Golgi apparatus"/>
    <property type="evidence" value="ECO:0007669"/>
    <property type="project" value="TreeGrafter"/>
</dbReference>
<comment type="subcellular location">
    <subcellularLocation>
        <location evidence="1">Membrane</location>
        <topology evidence="1">Single-pass type IV membrane protein</topology>
    </subcellularLocation>
</comment>
<keyword evidence="4" id="KW-0653">Protein transport</keyword>
<evidence type="ECO:0000256" key="8">
    <source>
        <dbReference type="SAM" id="Phobius"/>
    </source>
</evidence>
<feature type="region of interest" description="Disordered" evidence="7">
    <location>
        <begin position="1"/>
        <end position="33"/>
    </location>
</feature>
<keyword evidence="10" id="KW-1185">Reference proteome</keyword>
<keyword evidence="6 8" id="KW-0472">Membrane</keyword>
<dbReference type="GeneID" id="8248623"/>
<evidence type="ECO:0008006" key="11">
    <source>
        <dbReference type="Google" id="ProtNLM"/>
    </source>
</evidence>